<dbReference type="Proteomes" id="UP000001876">
    <property type="component" value="Unassembled WGS sequence"/>
</dbReference>
<dbReference type="AlphaFoldDB" id="C1MLJ3"/>
<dbReference type="Pfam" id="PF10294">
    <property type="entry name" value="Methyltransf_16"/>
    <property type="match status" value="1"/>
</dbReference>
<accession>C1MLJ3</accession>
<dbReference type="GeneID" id="9681799"/>
<dbReference type="RefSeq" id="XP_003056176.1">
    <property type="nucleotide sequence ID" value="XM_003056130.1"/>
</dbReference>
<dbReference type="SUPFAM" id="SSF53335">
    <property type="entry name" value="S-adenosyl-L-methionine-dependent methyltransferases"/>
    <property type="match status" value="1"/>
</dbReference>
<proteinExistence type="predicted"/>
<dbReference type="InterPro" id="IPR019410">
    <property type="entry name" value="Methyltransf_16"/>
</dbReference>
<dbReference type="KEGG" id="mpp:MICPUCDRAFT_65072"/>
<dbReference type="eggNOG" id="ENOG502SEYU">
    <property type="taxonomic scope" value="Eukaryota"/>
</dbReference>
<dbReference type="OrthoDB" id="545599at2759"/>
<dbReference type="STRING" id="564608.C1MLJ3"/>
<dbReference type="OMA" id="SEVMYER"/>
<protein>
    <submittedName>
        <fullName evidence="1">Predicted protein</fullName>
    </submittedName>
</protein>
<sequence>MTDDVADEGDWYAALVAGEHVGEWLDVVKNPSASFGARTRAARSLVKKVSSNRVYAQEAKEASATDVLSVALSSLNDYDGSDGDVASFRSILMASLKACEEAQVRGAVLRRVFTFSVPVPKENNSEEACRGPVSVFVNEIELSVGVGAKLWKAAHMLSMELASAPCLCSGKDVLEIGSGVGLCGLLAGKLNASRVVLSDFEPRILLSLRDAVIDNKLNGKARVVMLDWRRERKLFAAEKCPRSNLSTLSHEEKICSVHKCEQSGVHCSTQRDCGLLLASNKHGVRVKHCHYEKREHREEGNAGARALRGETSLHETEKGAQVDALDDHDRFDLIIGADVLYENYHVDILPKVFARRLKTNGIGKLCGAVRYRKLLDALIQNLNDEGFDVTETDIGAKIGDCWYDGGYISLTIMPTTYAPAVSSTATATNSAREHASFRVADNADQTAYHWS</sequence>
<dbReference type="PANTHER" id="PTHR14614">
    <property type="entry name" value="HEPATOCELLULAR CARCINOMA-ASSOCIATED ANTIGEN"/>
    <property type="match status" value="1"/>
</dbReference>
<dbReference type="PANTHER" id="PTHR14614:SF157">
    <property type="entry name" value="METHYLTRANSFERASE TYPE 12 DOMAIN-CONTAINING PROTEIN"/>
    <property type="match status" value="1"/>
</dbReference>
<evidence type="ECO:0000313" key="2">
    <source>
        <dbReference type="Proteomes" id="UP000001876"/>
    </source>
</evidence>
<dbReference type="Gene3D" id="3.40.50.150">
    <property type="entry name" value="Vaccinia Virus protein VP39"/>
    <property type="match status" value="1"/>
</dbReference>
<keyword evidence="2" id="KW-1185">Reference proteome</keyword>
<evidence type="ECO:0000313" key="1">
    <source>
        <dbReference type="EMBL" id="EEH59552.1"/>
    </source>
</evidence>
<dbReference type="InterPro" id="IPR029063">
    <property type="entry name" value="SAM-dependent_MTases_sf"/>
</dbReference>
<dbReference type="CDD" id="cd02440">
    <property type="entry name" value="AdoMet_MTases"/>
    <property type="match status" value="1"/>
</dbReference>
<gene>
    <name evidence="1" type="ORF">MICPUCDRAFT_65072</name>
</gene>
<reference evidence="1 2" key="1">
    <citation type="journal article" date="2009" name="Science">
        <title>Green evolution and dynamic adaptations revealed by genomes of the marine picoeukaryotes Micromonas.</title>
        <authorList>
            <person name="Worden A.Z."/>
            <person name="Lee J.H."/>
            <person name="Mock T."/>
            <person name="Rouze P."/>
            <person name="Simmons M.P."/>
            <person name="Aerts A.L."/>
            <person name="Allen A.E."/>
            <person name="Cuvelier M.L."/>
            <person name="Derelle E."/>
            <person name="Everett M.V."/>
            <person name="Foulon E."/>
            <person name="Grimwood J."/>
            <person name="Gundlach H."/>
            <person name="Henrissat B."/>
            <person name="Napoli C."/>
            <person name="McDonald S.M."/>
            <person name="Parker M.S."/>
            <person name="Rombauts S."/>
            <person name="Salamov A."/>
            <person name="Von Dassow P."/>
            <person name="Badger J.H."/>
            <person name="Coutinho P.M."/>
            <person name="Demir E."/>
            <person name="Dubchak I."/>
            <person name="Gentemann C."/>
            <person name="Eikrem W."/>
            <person name="Gready J.E."/>
            <person name="John U."/>
            <person name="Lanier W."/>
            <person name="Lindquist E.A."/>
            <person name="Lucas S."/>
            <person name="Mayer K.F."/>
            <person name="Moreau H."/>
            <person name="Not F."/>
            <person name="Otillar R."/>
            <person name="Panaud O."/>
            <person name="Pangilinan J."/>
            <person name="Paulsen I."/>
            <person name="Piegu B."/>
            <person name="Poliakov A."/>
            <person name="Robbens S."/>
            <person name="Schmutz J."/>
            <person name="Toulza E."/>
            <person name="Wyss T."/>
            <person name="Zelensky A."/>
            <person name="Zhou K."/>
            <person name="Armbrust E.V."/>
            <person name="Bhattacharya D."/>
            <person name="Goodenough U.W."/>
            <person name="Van de Peer Y."/>
            <person name="Grigoriev I.V."/>
        </authorList>
    </citation>
    <scope>NUCLEOTIDE SEQUENCE [LARGE SCALE GENOMIC DNA]</scope>
    <source>
        <strain evidence="1 2">CCMP1545</strain>
    </source>
</reference>
<dbReference type="EMBL" id="GG663736">
    <property type="protein sequence ID" value="EEH59552.1"/>
    <property type="molecule type" value="Genomic_DNA"/>
</dbReference>
<name>C1MLJ3_MICPC</name>
<organism evidence="2">
    <name type="scientific">Micromonas pusilla (strain CCMP1545)</name>
    <name type="common">Picoplanktonic green alga</name>
    <dbReference type="NCBI Taxonomy" id="564608"/>
    <lineage>
        <taxon>Eukaryota</taxon>
        <taxon>Viridiplantae</taxon>
        <taxon>Chlorophyta</taxon>
        <taxon>Mamiellophyceae</taxon>
        <taxon>Mamiellales</taxon>
        <taxon>Mamiellaceae</taxon>
        <taxon>Micromonas</taxon>
    </lineage>
</organism>